<keyword evidence="12" id="KW-1185">Reference proteome</keyword>
<dbReference type="PANTHER" id="PTHR31553:SF1">
    <property type="entry name" value="NF-KAPPA-B ESSENTIAL MODULATOR"/>
    <property type="match status" value="1"/>
</dbReference>
<proteinExistence type="predicted"/>
<dbReference type="PROSITE" id="PS51801">
    <property type="entry name" value="ZF_CCHC_NOA"/>
    <property type="match status" value="1"/>
</dbReference>
<dbReference type="AlphaFoldDB" id="A0A210QHV1"/>
<dbReference type="GO" id="GO:0005634">
    <property type="term" value="C:nucleus"/>
    <property type="evidence" value="ECO:0007669"/>
    <property type="project" value="TreeGrafter"/>
</dbReference>
<dbReference type="InterPro" id="IPR032419">
    <property type="entry name" value="CC2-LZ_dom"/>
</dbReference>
<accession>A0A210QHV1</accession>
<feature type="coiled-coil region" evidence="8">
    <location>
        <begin position="68"/>
        <end position="98"/>
    </location>
</feature>
<protein>
    <submittedName>
        <fullName evidence="11">NF-kappa-B essential modulator</fullName>
    </submittedName>
</protein>
<feature type="coiled-coil region" evidence="8">
    <location>
        <begin position="368"/>
        <end position="409"/>
    </location>
</feature>
<comment type="subcellular location">
    <subcellularLocation>
        <location evidence="1">Cytoplasm</location>
    </subcellularLocation>
</comment>
<comment type="caution">
    <text evidence="11">The sequence shown here is derived from an EMBL/GenBank/DDBJ whole genome shotgun (WGS) entry which is preliminary data.</text>
</comment>
<organism evidence="11 12">
    <name type="scientific">Mizuhopecten yessoensis</name>
    <name type="common">Japanese scallop</name>
    <name type="synonym">Patinopecten yessoensis</name>
    <dbReference type="NCBI Taxonomy" id="6573"/>
    <lineage>
        <taxon>Eukaryota</taxon>
        <taxon>Metazoa</taxon>
        <taxon>Spiralia</taxon>
        <taxon>Lophotrochozoa</taxon>
        <taxon>Mollusca</taxon>
        <taxon>Bivalvia</taxon>
        <taxon>Autobranchia</taxon>
        <taxon>Pteriomorphia</taxon>
        <taxon>Pectinida</taxon>
        <taxon>Pectinoidea</taxon>
        <taxon>Pectinidae</taxon>
        <taxon>Mizuhopecten</taxon>
    </lineage>
</organism>
<name>A0A210QHV1_MIZYE</name>
<evidence type="ECO:0000313" key="11">
    <source>
        <dbReference type="EMBL" id="OWF48322.1"/>
    </source>
</evidence>
<dbReference type="GO" id="GO:0008270">
    <property type="term" value="F:zinc ion binding"/>
    <property type="evidence" value="ECO:0007669"/>
    <property type="project" value="UniProtKB-KW"/>
</dbReference>
<evidence type="ECO:0000256" key="6">
    <source>
        <dbReference type="ARBA" id="ARBA00023054"/>
    </source>
</evidence>
<feature type="region of interest" description="Disordered" evidence="9">
    <location>
        <begin position="724"/>
        <end position="747"/>
    </location>
</feature>
<evidence type="ECO:0000256" key="2">
    <source>
        <dbReference type="ARBA" id="ARBA00022490"/>
    </source>
</evidence>
<keyword evidence="3" id="KW-0479">Metal-binding</keyword>
<dbReference type="GO" id="GO:0043122">
    <property type="term" value="P:regulation of canonical NF-kappaB signal transduction"/>
    <property type="evidence" value="ECO:0007669"/>
    <property type="project" value="TreeGrafter"/>
</dbReference>
<feature type="coiled-coil region" evidence="8">
    <location>
        <begin position="210"/>
        <end position="296"/>
    </location>
</feature>
<evidence type="ECO:0000313" key="12">
    <source>
        <dbReference type="Proteomes" id="UP000242188"/>
    </source>
</evidence>
<feature type="coiled-coil region" evidence="8">
    <location>
        <begin position="444"/>
        <end position="523"/>
    </location>
</feature>
<sequence>MSALFTTNGLPLVNGESQKVELRQSPGSINGTSFDVITPPGSGQRTPADLSYVNPMGMGQISMTDVTLEQALDRVHELMKENKDLREYMKENNELMRQQYKALSEYKSKVQESNSQTKEKFEQTRNVILLLKDENAKLKSSLQSQSDEASRTLTERLANLERTKTRLKEENSVKDQEIGSLRTQLKELSLHTQSNQDKSSTNDVVFVANTKEDEERLRKVESERDSKARELATMTLQGQADQEEISKLKTDLNMKKRLQDEYDKLSLENLELSDKLRAVINENKTLKGDMKKKKTEVTDLVSTVEDLTKKNKEKEGVLKHAGYTMVEGSVKPGDRWEFPSLQTMGSRDEDQLQRQGMRVATPSEVMIQIQDNSKAEQLQRQLSQKERQMDELVMELHQKDQELQHLRDTNSKQVQSPTYTGDVQSLMSQNVALMTEIKNTGVKLESAKLAVSKKTTKIAELEERLQVHDNLMSQRDEEHAIMDSLRMSLKGYEEALNAERREHQNTKKQLMELKQTFNSLTADYKSIINNFESFKENSMKQQLFVDPCEKQKLLERISKLTAEMMSGEEAGKYRDEQLKKLKEEIEHLKSENETIPVLRAQAEVWKMDFDAERNSRERQHADNQQLQQEFHNLQLQNQQLLDELETLSKGQFAEMQRKHGGAGSHQQMMQNYLQVAGPSTPVIHRPPMQYPYQDNINVTPPAPHTPHTPQPSAHPYVNYPYPPQQYPGGVEAGHGQPASRGSGSYPEEGEYQPLCCPKCNLSCPDVDTLQIHVLDCIDH</sequence>
<dbReference type="InterPro" id="IPR034735">
    <property type="entry name" value="NEMO_ZF"/>
</dbReference>
<keyword evidence="2" id="KW-0963">Cytoplasm</keyword>
<feature type="domain" description="CCHC NOA-type" evidence="10">
    <location>
        <begin position="748"/>
        <end position="778"/>
    </location>
</feature>
<evidence type="ECO:0000256" key="9">
    <source>
        <dbReference type="SAM" id="MobiDB-lite"/>
    </source>
</evidence>
<keyword evidence="6 8" id="KW-0175">Coiled coil</keyword>
<feature type="coiled-coil region" evidence="8">
    <location>
        <begin position="616"/>
        <end position="643"/>
    </location>
</feature>
<dbReference type="Pfam" id="PF16516">
    <property type="entry name" value="CC2-LZ"/>
    <property type="match status" value="1"/>
</dbReference>
<dbReference type="Gene3D" id="1.20.5.390">
    <property type="entry name" value="L1 transposable element, trimerization domain"/>
    <property type="match status" value="2"/>
</dbReference>
<feature type="compositionally biased region" description="Polar residues" evidence="9">
    <location>
        <begin position="25"/>
        <end position="45"/>
    </location>
</feature>
<dbReference type="GO" id="GO:0005737">
    <property type="term" value="C:cytoplasm"/>
    <property type="evidence" value="ECO:0007669"/>
    <property type="project" value="UniProtKB-SubCell"/>
</dbReference>
<dbReference type="OrthoDB" id="6343844at2759"/>
<dbReference type="STRING" id="6573.A0A210QHV1"/>
<dbReference type="Pfam" id="PF18414">
    <property type="entry name" value="zf_C2H2_10"/>
    <property type="match status" value="1"/>
</dbReference>
<dbReference type="EMBL" id="NEDP02003604">
    <property type="protein sequence ID" value="OWF48322.1"/>
    <property type="molecule type" value="Genomic_DNA"/>
</dbReference>
<dbReference type="InterPro" id="IPR051301">
    <property type="entry name" value="Optineurin/NFkB_EssMod"/>
</dbReference>
<reference evidence="11 12" key="1">
    <citation type="journal article" date="2017" name="Nat. Ecol. Evol.">
        <title>Scallop genome provides insights into evolution of bilaterian karyotype and development.</title>
        <authorList>
            <person name="Wang S."/>
            <person name="Zhang J."/>
            <person name="Jiao W."/>
            <person name="Li J."/>
            <person name="Xun X."/>
            <person name="Sun Y."/>
            <person name="Guo X."/>
            <person name="Huan P."/>
            <person name="Dong B."/>
            <person name="Zhang L."/>
            <person name="Hu X."/>
            <person name="Sun X."/>
            <person name="Wang J."/>
            <person name="Zhao C."/>
            <person name="Wang Y."/>
            <person name="Wang D."/>
            <person name="Huang X."/>
            <person name="Wang R."/>
            <person name="Lv J."/>
            <person name="Li Y."/>
            <person name="Zhang Z."/>
            <person name="Liu B."/>
            <person name="Lu W."/>
            <person name="Hui Y."/>
            <person name="Liang J."/>
            <person name="Zhou Z."/>
            <person name="Hou R."/>
            <person name="Li X."/>
            <person name="Liu Y."/>
            <person name="Li H."/>
            <person name="Ning X."/>
            <person name="Lin Y."/>
            <person name="Zhao L."/>
            <person name="Xing Q."/>
            <person name="Dou J."/>
            <person name="Li Y."/>
            <person name="Mao J."/>
            <person name="Guo H."/>
            <person name="Dou H."/>
            <person name="Li T."/>
            <person name="Mu C."/>
            <person name="Jiang W."/>
            <person name="Fu Q."/>
            <person name="Fu X."/>
            <person name="Miao Y."/>
            <person name="Liu J."/>
            <person name="Yu Q."/>
            <person name="Li R."/>
            <person name="Liao H."/>
            <person name="Li X."/>
            <person name="Kong Y."/>
            <person name="Jiang Z."/>
            <person name="Chourrout D."/>
            <person name="Li R."/>
            <person name="Bao Z."/>
        </authorList>
    </citation>
    <scope>NUCLEOTIDE SEQUENCE [LARGE SCALE GENOMIC DNA]</scope>
    <source>
        <strain evidence="11 12">PY_sf001</strain>
    </source>
</reference>
<evidence type="ECO:0000256" key="4">
    <source>
        <dbReference type="ARBA" id="ARBA00022771"/>
    </source>
</evidence>
<dbReference type="GO" id="GO:0003700">
    <property type="term" value="F:DNA-binding transcription factor activity"/>
    <property type="evidence" value="ECO:0007669"/>
    <property type="project" value="InterPro"/>
</dbReference>
<keyword evidence="4 7" id="KW-0863">Zinc-finger</keyword>
<feature type="region of interest" description="Disordered" evidence="9">
    <location>
        <begin position="24"/>
        <end position="45"/>
    </location>
</feature>
<keyword evidence="5" id="KW-0862">Zinc</keyword>
<evidence type="ECO:0000256" key="5">
    <source>
        <dbReference type="ARBA" id="ARBA00022833"/>
    </source>
</evidence>
<evidence type="ECO:0000256" key="7">
    <source>
        <dbReference type="PROSITE-ProRule" id="PRU01142"/>
    </source>
</evidence>
<evidence type="ECO:0000256" key="1">
    <source>
        <dbReference type="ARBA" id="ARBA00004496"/>
    </source>
</evidence>
<evidence type="ECO:0000256" key="8">
    <source>
        <dbReference type="SAM" id="Coils"/>
    </source>
</evidence>
<gene>
    <name evidence="11" type="ORF">KP79_PYT11825</name>
</gene>
<dbReference type="PANTHER" id="PTHR31553">
    <property type="entry name" value="NF-KAPPA-B ESSENTIAL MODULATOR"/>
    <property type="match status" value="1"/>
</dbReference>
<evidence type="ECO:0000259" key="10">
    <source>
        <dbReference type="PROSITE" id="PS51801"/>
    </source>
</evidence>
<dbReference type="Gene3D" id="1.20.5.990">
    <property type="entry name" value="Nemo cc2-lz domain - 1d5 darpin complex"/>
    <property type="match status" value="1"/>
</dbReference>
<dbReference type="Proteomes" id="UP000242188">
    <property type="component" value="Unassembled WGS sequence"/>
</dbReference>
<dbReference type="GO" id="GO:0070530">
    <property type="term" value="F:K63-linked polyubiquitin modification-dependent protein binding"/>
    <property type="evidence" value="ECO:0007669"/>
    <property type="project" value="InterPro"/>
</dbReference>
<feature type="coiled-coil region" evidence="8">
    <location>
        <begin position="150"/>
        <end position="177"/>
    </location>
</feature>
<evidence type="ECO:0000256" key="3">
    <source>
        <dbReference type="ARBA" id="ARBA00022723"/>
    </source>
</evidence>